<keyword evidence="5" id="KW-0547">Nucleotide-binding</keyword>
<dbReference type="AlphaFoldDB" id="A0A2W2ART2"/>
<dbReference type="GO" id="GO:0055085">
    <property type="term" value="P:transmembrane transport"/>
    <property type="evidence" value="ECO:0007669"/>
    <property type="project" value="UniProtKB-ARBA"/>
</dbReference>
<evidence type="ECO:0000313" key="11">
    <source>
        <dbReference type="Proteomes" id="UP000248795"/>
    </source>
</evidence>
<evidence type="ECO:0000256" key="8">
    <source>
        <dbReference type="SAM" id="MobiDB-lite"/>
    </source>
</evidence>
<reference evidence="11" key="1">
    <citation type="submission" date="2018-06" db="EMBL/GenBank/DDBJ databases">
        <title>Aestuariibacter litoralis strain KCTC 52945T.</title>
        <authorList>
            <person name="Li X."/>
            <person name="Salam N."/>
            <person name="Li J.-L."/>
            <person name="Chen Y.-M."/>
            <person name="Yang Z.-W."/>
            <person name="Zhang L.-Y."/>
            <person name="Han M.-X."/>
            <person name="Xiao M."/>
            <person name="Li W.-J."/>
        </authorList>
    </citation>
    <scope>NUCLEOTIDE SEQUENCE [LARGE SCALE GENOMIC DNA]</scope>
    <source>
        <strain evidence="11">KCTC 52945</strain>
    </source>
</reference>
<dbReference type="InterPro" id="IPR003439">
    <property type="entry name" value="ABC_transporter-like_ATP-bd"/>
</dbReference>
<evidence type="ECO:0000313" key="10">
    <source>
        <dbReference type="EMBL" id="PZF75190.1"/>
    </source>
</evidence>
<evidence type="ECO:0000256" key="6">
    <source>
        <dbReference type="ARBA" id="ARBA00022840"/>
    </source>
</evidence>
<name>A0A2W2ART2_9HYPH</name>
<dbReference type="InterPro" id="IPR013563">
    <property type="entry name" value="Oligopep_ABC_C"/>
</dbReference>
<sequence>MSDHALLRVEGLTVGFNTEQGPVRVTEDVSFELKAGHTLGLVGESGCGKSVTAQTIMRLLPSPPSRIDAGRILFEGKDLATASQREMQKIRGDRIGMVFQEPMTSLNPTLRIGEQIAEPLMLHRGMTRAKADEEVVKVLKQVGIGNAERRLLQYPHELSGGLRQRVMIAIAIICKPQLLIADEPTTALDVTIQAQIMELLKALQKELGLAVLLITHDLGMVAEMCETIAVMYAGRIVETGRTADVFARPHHPYTHGLLNSSPRRAKKGERLPSIPGLVPPPGARGTGCSFAARCPNVLERCRAEAPPLIPQGNDAAACWNPMP</sequence>
<evidence type="ECO:0000259" key="9">
    <source>
        <dbReference type="PROSITE" id="PS50893"/>
    </source>
</evidence>
<gene>
    <name evidence="10" type="primary">dppD</name>
    <name evidence="10" type="ORF">DK847_19520</name>
</gene>
<feature type="region of interest" description="Disordered" evidence="8">
    <location>
        <begin position="257"/>
        <end position="279"/>
    </location>
</feature>
<dbReference type="SMART" id="SM00382">
    <property type="entry name" value="AAA"/>
    <property type="match status" value="1"/>
</dbReference>
<dbReference type="GO" id="GO:0016887">
    <property type="term" value="F:ATP hydrolysis activity"/>
    <property type="evidence" value="ECO:0007669"/>
    <property type="project" value="InterPro"/>
</dbReference>
<dbReference type="Pfam" id="PF08352">
    <property type="entry name" value="oligo_HPY"/>
    <property type="match status" value="1"/>
</dbReference>
<proteinExistence type="inferred from homology"/>
<dbReference type="Gene3D" id="3.40.50.300">
    <property type="entry name" value="P-loop containing nucleotide triphosphate hydrolases"/>
    <property type="match status" value="1"/>
</dbReference>
<dbReference type="NCBIfam" id="TIGR01727">
    <property type="entry name" value="oligo_HPY"/>
    <property type="match status" value="1"/>
</dbReference>
<dbReference type="InterPro" id="IPR050388">
    <property type="entry name" value="ABC_Ni/Peptide_Import"/>
</dbReference>
<dbReference type="PANTHER" id="PTHR43297">
    <property type="entry name" value="OLIGOPEPTIDE TRANSPORT ATP-BINDING PROTEIN APPD"/>
    <property type="match status" value="1"/>
</dbReference>
<dbReference type="GO" id="GO:0005524">
    <property type="term" value="F:ATP binding"/>
    <property type="evidence" value="ECO:0007669"/>
    <property type="project" value="UniProtKB-KW"/>
</dbReference>
<evidence type="ECO:0000256" key="7">
    <source>
        <dbReference type="ARBA" id="ARBA00023136"/>
    </source>
</evidence>
<keyword evidence="7" id="KW-0472">Membrane</keyword>
<keyword evidence="4" id="KW-1003">Cell membrane</keyword>
<accession>A0A2W2ART2</accession>
<dbReference type="RefSeq" id="WP_111200222.1">
    <property type="nucleotide sequence ID" value="NZ_QKVK01000014.1"/>
</dbReference>
<organism evidence="10 11">
    <name type="scientific">Aestuariivirga litoralis</name>
    <dbReference type="NCBI Taxonomy" id="2650924"/>
    <lineage>
        <taxon>Bacteria</taxon>
        <taxon>Pseudomonadati</taxon>
        <taxon>Pseudomonadota</taxon>
        <taxon>Alphaproteobacteria</taxon>
        <taxon>Hyphomicrobiales</taxon>
        <taxon>Aestuariivirgaceae</taxon>
        <taxon>Aestuariivirga</taxon>
    </lineage>
</organism>
<dbReference type="CDD" id="cd03257">
    <property type="entry name" value="ABC_NikE_OppD_transporters"/>
    <property type="match status" value="1"/>
</dbReference>
<dbReference type="GO" id="GO:0015833">
    <property type="term" value="P:peptide transport"/>
    <property type="evidence" value="ECO:0007669"/>
    <property type="project" value="InterPro"/>
</dbReference>
<dbReference type="PROSITE" id="PS50893">
    <property type="entry name" value="ABC_TRANSPORTER_2"/>
    <property type="match status" value="1"/>
</dbReference>
<comment type="caution">
    <text evidence="10">The sequence shown here is derived from an EMBL/GenBank/DDBJ whole genome shotgun (WGS) entry which is preliminary data.</text>
</comment>
<protein>
    <submittedName>
        <fullName evidence="10">Dipeptide ABC transporter ATP-binding protein DppD</fullName>
    </submittedName>
</protein>
<dbReference type="PANTHER" id="PTHR43297:SF2">
    <property type="entry name" value="DIPEPTIDE TRANSPORT ATP-BINDING PROTEIN DPPD"/>
    <property type="match status" value="1"/>
</dbReference>
<evidence type="ECO:0000256" key="3">
    <source>
        <dbReference type="ARBA" id="ARBA00022448"/>
    </source>
</evidence>
<dbReference type="Proteomes" id="UP000248795">
    <property type="component" value="Unassembled WGS sequence"/>
</dbReference>
<feature type="domain" description="ABC transporter" evidence="9">
    <location>
        <begin position="7"/>
        <end position="258"/>
    </location>
</feature>
<dbReference type="GO" id="GO:0005886">
    <property type="term" value="C:plasma membrane"/>
    <property type="evidence" value="ECO:0007669"/>
    <property type="project" value="UniProtKB-SubCell"/>
</dbReference>
<dbReference type="Pfam" id="PF00005">
    <property type="entry name" value="ABC_tran"/>
    <property type="match status" value="1"/>
</dbReference>
<keyword evidence="3" id="KW-0813">Transport</keyword>
<keyword evidence="6 10" id="KW-0067">ATP-binding</keyword>
<dbReference type="InterPro" id="IPR003593">
    <property type="entry name" value="AAA+_ATPase"/>
</dbReference>
<evidence type="ECO:0000256" key="1">
    <source>
        <dbReference type="ARBA" id="ARBA00004417"/>
    </source>
</evidence>
<evidence type="ECO:0000256" key="4">
    <source>
        <dbReference type="ARBA" id="ARBA00022475"/>
    </source>
</evidence>
<dbReference type="FunFam" id="3.40.50.300:FF:000016">
    <property type="entry name" value="Oligopeptide ABC transporter ATP-binding component"/>
    <property type="match status" value="1"/>
</dbReference>
<comment type="similarity">
    <text evidence="2">Belongs to the ABC transporter superfamily.</text>
</comment>
<dbReference type="EMBL" id="QKVK01000014">
    <property type="protein sequence ID" value="PZF75190.1"/>
    <property type="molecule type" value="Genomic_DNA"/>
</dbReference>
<dbReference type="InterPro" id="IPR027417">
    <property type="entry name" value="P-loop_NTPase"/>
</dbReference>
<comment type="subcellular location">
    <subcellularLocation>
        <location evidence="1">Cell inner membrane</location>
        <topology evidence="1">Peripheral membrane protein</topology>
    </subcellularLocation>
</comment>
<evidence type="ECO:0000256" key="2">
    <source>
        <dbReference type="ARBA" id="ARBA00005417"/>
    </source>
</evidence>
<evidence type="ECO:0000256" key="5">
    <source>
        <dbReference type="ARBA" id="ARBA00022741"/>
    </source>
</evidence>
<keyword evidence="11" id="KW-1185">Reference proteome</keyword>
<dbReference type="SUPFAM" id="SSF52540">
    <property type="entry name" value="P-loop containing nucleoside triphosphate hydrolases"/>
    <property type="match status" value="1"/>
</dbReference>